<comment type="pathway">
    <text evidence="2 9">Amino-acid biosynthesis; L-serine biosynthesis; L-serine from 3-phospho-D-glycerate: step 1/3.</text>
</comment>
<evidence type="ECO:0000256" key="8">
    <source>
        <dbReference type="ARBA" id="ARBA00048731"/>
    </source>
</evidence>
<feature type="domain" description="ACT" evidence="10">
    <location>
        <begin position="455"/>
        <end position="530"/>
    </location>
</feature>
<dbReference type="Pfam" id="PF19304">
    <property type="entry name" value="PGDH_inter"/>
    <property type="match status" value="1"/>
</dbReference>
<evidence type="ECO:0000256" key="4">
    <source>
        <dbReference type="ARBA" id="ARBA00021582"/>
    </source>
</evidence>
<protein>
    <recommendedName>
        <fullName evidence="4 9">D-3-phosphoglycerate dehydrogenase</fullName>
        <ecNumber evidence="9">1.1.1.95</ecNumber>
    </recommendedName>
</protein>
<evidence type="ECO:0000256" key="9">
    <source>
        <dbReference type="RuleBase" id="RU363003"/>
    </source>
</evidence>
<evidence type="ECO:0000256" key="1">
    <source>
        <dbReference type="ARBA" id="ARBA00003800"/>
    </source>
</evidence>
<gene>
    <name evidence="11" type="ORF">ABB05_12470</name>
</gene>
<organism evidence="11 12">
    <name type="scientific">Lederbergia galactosidilytica</name>
    <dbReference type="NCBI Taxonomy" id="217031"/>
    <lineage>
        <taxon>Bacteria</taxon>
        <taxon>Bacillati</taxon>
        <taxon>Bacillota</taxon>
        <taxon>Bacilli</taxon>
        <taxon>Bacillales</taxon>
        <taxon>Bacillaceae</taxon>
        <taxon>Lederbergia</taxon>
    </lineage>
</organism>
<comment type="catalytic activity">
    <reaction evidence="7">
        <text>(R)-2-hydroxyglutarate + NAD(+) = 2-oxoglutarate + NADH + H(+)</text>
        <dbReference type="Rhea" id="RHEA:49612"/>
        <dbReference type="ChEBI" id="CHEBI:15378"/>
        <dbReference type="ChEBI" id="CHEBI:15801"/>
        <dbReference type="ChEBI" id="CHEBI:16810"/>
        <dbReference type="ChEBI" id="CHEBI:57540"/>
        <dbReference type="ChEBI" id="CHEBI:57945"/>
        <dbReference type="EC" id="1.1.1.399"/>
    </reaction>
</comment>
<dbReference type="EMBL" id="LDJR01000051">
    <property type="protein sequence ID" value="OAK70168.1"/>
    <property type="molecule type" value="Genomic_DNA"/>
</dbReference>
<sequence length="536" mass="58031">MYKILVSDAISDTGLTALYEHPNFAVDKKPGLPPEELKGIIGEYDALIVRSQTQVTEDILENADNLRVIARAGVGVDNIDIQAATKKGIIVINAPGANTISAAELTMAMMLSLARNIPAAHASTSEGKWERNKFKGVEMYEKTLGVIGMGKIGTEVANRALSFGMNILGYDPYLTEDRAHQMGISKASLDEIAQEADFITVHTPLIKETKGLINDEYLAKTKPGVRIINCARGGIIDENALVRALNSGQVAGAAIDVFETEPASNTELLEHPHVVVTPHLGASTVEAQEKVAHEVSEEIIDIFETQSIRHAVNMPQISGETQKKLQPYIDLAEQMGILAIQLLKQAPERVEISYAGEIAMESTDLLTRNILKGILTHHLGDTVNLINAHHLLKDQGVASNVSKNPKSKGFASYIEVTLHRGDNKANIGATILNGYGARIVKMNDYRVDVRPESNLLYIKHHDIPGMIGRVGSTLGDYDINIGTMQVGRADIGGEAIMVLTLDKKAEGDVLVGLKALKGLEDAQYLELPNEKVAVPN</sequence>
<dbReference type="EC" id="1.1.1.95" evidence="9"/>
<dbReference type="Gene3D" id="3.30.1330.90">
    <property type="entry name" value="D-3-phosphoglycerate dehydrogenase, domain 3"/>
    <property type="match status" value="1"/>
</dbReference>
<dbReference type="InterPro" id="IPR045865">
    <property type="entry name" value="ACT-like_dom_sf"/>
</dbReference>
<dbReference type="RefSeq" id="WP_057987581.1">
    <property type="nucleotide sequence ID" value="NZ_LDJR01000051.1"/>
</dbReference>
<dbReference type="InterPro" id="IPR029009">
    <property type="entry name" value="ASB_dom_sf"/>
</dbReference>
<dbReference type="UniPathway" id="UPA00135">
    <property type="reaction ID" value="UER00196"/>
</dbReference>
<dbReference type="NCBIfam" id="TIGR01327">
    <property type="entry name" value="PGDH"/>
    <property type="match status" value="1"/>
</dbReference>
<evidence type="ECO:0000313" key="12">
    <source>
        <dbReference type="Proteomes" id="UP000077881"/>
    </source>
</evidence>
<dbReference type="GO" id="GO:0006564">
    <property type="term" value="P:L-serine biosynthetic process"/>
    <property type="evidence" value="ECO:0007669"/>
    <property type="project" value="UniProtKB-UniRule"/>
</dbReference>
<evidence type="ECO:0000256" key="5">
    <source>
        <dbReference type="ARBA" id="ARBA00023002"/>
    </source>
</evidence>
<proteinExistence type="inferred from homology"/>
<evidence type="ECO:0000256" key="3">
    <source>
        <dbReference type="ARBA" id="ARBA00005854"/>
    </source>
</evidence>
<dbReference type="FunFam" id="3.30.70.260:FF:000008">
    <property type="entry name" value="D-3-phosphoglycerate dehydrogenase, chloroplastic"/>
    <property type="match status" value="1"/>
</dbReference>
<evidence type="ECO:0000256" key="6">
    <source>
        <dbReference type="ARBA" id="ARBA00023027"/>
    </source>
</evidence>
<dbReference type="Pfam" id="PF00389">
    <property type="entry name" value="2-Hacid_dh"/>
    <property type="match status" value="1"/>
</dbReference>
<reference evidence="11 12" key="1">
    <citation type="submission" date="2015-05" db="EMBL/GenBank/DDBJ databases">
        <title>Comparison of genome.</title>
        <authorList>
            <person name="Zheng Z."/>
            <person name="Sun M."/>
        </authorList>
    </citation>
    <scope>NUCLEOTIDE SEQUENCE [LARGE SCALE GENOMIC DNA]</scope>
    <source>
        <strain evidence="11 12">G25-74</strain>
    </source>
</reference>
<dbReference type="PROSITE" id="PS00671">
    <property type="entry name" value="D_2_HYDROXYACID_DH_3"/>
    <property type="match status" value="1"/>
</dbReference>
<dbReference type="STRING" id="217031.ABB05_12470"/>
<dbReference type="SUPFAM" id="SSF51735">
    <property type="entry name" value="NAD(P)-binding Rossmann-fold domains"/>
    <property type="match status" value="1"/>
</dbReference>
<keyword evidence="5 9" id="KW-0560">Oxidoreductase</keyword>
<name>A0A177ZTH5_9BACI</name>
<keyword evidence="12" id="KW-1185">Reference proteome</keyword>
<dbReference type="PATRIC" id="fig|217031.6.peg.2683"/>
<dbReference type="InterPro" id="IPR006140">
    <property type="entry name" value="D-isomer_DH_NAD-bd"/>
</dbReference>
<dbReference type="InterPro" id="IPR002912">
    <property type="entry name" value="ACT_dom"/>
</dbReference>
<dbReference type="InterPro" id="IPR036291">
    <property type="entry name" value="NAD(P)-bd_dom_sf"/>
</dbReference>
<accession>A0A177ZTH5</accession>
<dbReference type="Pfam" id="PF01842">
    <property type="entry name" value="ACT"/>
    <property type="match status" value="1"/>
</dbReference>
<dbReference type="SUPFAM" id="SSF55021">
    <property type="entry name" value="ACT-like"/>
    <property type="match status" value="1"/>
</dbReference>
<keyword evidence="9" id="KW-0718">Serine biosynthesis</keyword>
<dbReference type="OrthoDB" id="9805416at2"/>
<dbReference type="PROSITE" id="PS00065">
    <property type="entry name" value="D_2_HYDROXYACID_DH_1"/>
    <property type="match status" value="1"/>
</dbReference>
<dbReference type="CDD" id="cd04902">
    <property type="entry name" value="ACT_3PGDH-xct"/>
    <property type="match status" value="1"/>
</dbReference>
<dbReference type="PROSITE" id="PS51671">
    <property type="entry name" value="ACT"/>
    <property type="match status" value="1"/>
</dbReference>
<dbReference type="InterPro" id="IPR006236">
    <property type="entry name" value="PGDH"/>
</dbReference>
<dbReference type="PANTHER" id="PTHR42938:SF47">
    <property type="entry name" value="HYDROXYPYRUVATE REDUCTASE"/>
    <property type="match status" value="1"/>
</dbReference>
<dbReference type="PANTHER" id="PTHR42938">
    <property type="entry name" value="FORMATE DEHYDROGENASE 1"/>
    <property type="match status" value="1"/>
</dbReference>
<dbReference type="Gene3D" id="3.40.50.720">
    <property type="entry name" value="NAD(P)-binding Rossmann-like Domain"/>
    <property type="match status" value="2"/>
</dbReference>
<dbReference type="AlphaFoldDB" id="A0A177ZTH5"/>
<comment type="catalytic activity">
    <reaction evidence="8 9">
        <text>(2R)-3-phosphoglycerate + NAD(+) = 3-phosphooxypyruvate + NADH + H(+)</text>
        <dbReference type="Rhea" id="RHEA:12641"/>
        <dbReference type="ChEBI" id="CHEBI:15378"/>
        <dbReference type="ChEBI" id="CHEBI:18110"/>
        <dbReference type="ChEBI" id="CHEBI:57540"/>
        <dbReference type="ChEBI" id="CHEBI:57945"/>
        <dbReference type="ChEBI" id="CHEBI:58272"/>
        <dbReference type="EC" id="1.1.1.95"/>
    </reaction>
</comment>
<comment type="similarity">
    <text evidence="3 9">Belongs to the D-isomer specific 2-hydroxyacid dehydrogenase family.</text>
</comment>
<dbReference type="Pfam" id="PF02826">
    <property type="entry name" value="2-Hacid_dh_C"/>
    <property type="match status" value="1"/>
</dbReference>
<evidence type="ECO:0000256" key="7">
    <source>
        <dbReference type="ARBA" id="ARBA00048126"/>
    </source>
</evidence>
<dbReference type="CDD" id="cd12173">
    <property type="entry name" value="PGDH_4"/>
    <property type="match status" value="1"/>
</dbReference>
<dbReference type="Proteomes" id="UP000077881">
    <property type="component" value="Unassembled WGS sequence"/>
</dbReference>
<dbReference type="InterPro" id="IPR045626">
    <property type="entry name" value="PGDH_ASB_dom"/>
</dbReference>
<evidence type="ECO:0000259" key="10">
    <source>
        <dbReference type="PROSITE" id="PS51671"/>
    </source>
</evidence>
<dbReference type="SUPFAM" id="SSF52283">
    <property type="entry name" value="Formate/glycerate dehydrogenase catalytic domain-like"/>
    <property type="match status" value="1"/>
</dbReference>
<dbReference type="FunFam" id="3.40.50.720:FF:000021">
    <property type="entry name" value="D-3-phosphoglycerate dehydrogenase"/>
    <property type="match status" value="1"/>
</dbReference>
<evidence type="ECO:0000313" key="11">
    <source>
        <dbReference type="EMBL" id="OAK70168.1"/>
    </source>
</evidence>
<dbReference type="GO" id="GO:0004617">
    <property type="term" value="F:phosphoglycerate dehydrogenase activity"/>
    <property type="evidence" value="ECO:0007669"/>
    <property type="project" value="UniProtKB-UniRule"/>
</dbReference>
<dbReference type="InterPro" id="IPR029752">
    <property type="entry name" value="D-isomer_DH_CS1"/>
</dbReference>
<keyword evidence="9" id="KW-0028">Amino-acid biosynthesis</keyword>
<dbReference type="SUPFAM" id="SSF143548">
    <property type="entry name" value="Serine metabolism enzymes domain"/>
    <property type="match status" value="1"/>
</dbReference>
<dbReference type="InterPro" id="IPR006139">
    <property type="entry name" value="D-isomer_2_OHA_DH_cat_dom"/>
</dbReference>
<comment type="caution">
    <text evidence="11">The sequence shown here is derived from an EMBL/GenBank/DDBJ whole genome shotgun (WGS) entry which is preliminary data.</text>
</comment>
<keyword evidence="6 9" id="KW-0520">NAD</keyword>
<dbReference type="InterPro" id="IPR029753">
    <property type="entry name" value="D-isomer_DH_CS"/>
</dbReference>
<evidence type="ECO:0000256" key="2">
    <source>
        <dbReference type="ARBA" id="ARBA00005216"/>
    </source>
</evidence>
<dbReference type="Gene3D" id="3.30.70.260">
    <property type="match status" value="1"/>
</dbReference>
<comment type="function">
    <text evidence="1">Catalyzes the reversible oxidation of 3-phospho-D-glycerate to 3-phosphonooxypyruvate, the first step of the phosphorylated L-serine biosynthesis pathway. Also catalyzes the reversible oxidation of 2-hydroxyglutarate to 2-oxoglutarate.</text>
</comment>
<dbReference type="GO" id="GO:0051287">
    <property type="term" value="F:NAD binding"/>
    <property type="evidence" value="ECO:0007669"/>
    <property type="project" value="UniProtKB-UniRule"/>
</dbReference>